<dbReference type="Gene3D" id="3.90.950.10">
    <property type="match status" value="1"/>
</dbReference>
<feature type="active site" description="Proton acceptor" evidence="10">
    <location>
        <position position="72"/>
    </location>
</feature>
<dbReference type="Pfam" id="PF01725">
    <property type="entry name" value="Ham1p_like"/>
    <property type="match status" value="1"/>
</dbReference>
<dbReference type="GO" id="GO:0017111">
    <property type="term" value="F:ribonucleoside triphosphate phosphatase activity"/>
    <property type="evidence" value="ECO:0007669"/>
    <property type="project" value="InterPro"/>
</dbReference>
<comment type="similarity">
    <text evidence="1 10 11">Belongs to the HAM1 NTPase family.</text>
</comment>
<feature type="binding site" evidence="10">
    <location>
        <begin position="11"/>
        <end position="16"/>
    </location>
    <ligand>
        <name>substrate</name>
    </ligand>
</feature>
<evidence type="ECO:0000256" key="7">
    <source>
        <dbReference type="ARBA" id="ARBA00023080"/>
    </source>
</evidence>
<comment type="cofactor">
    <cofactor evidence="10">
        <name>Mg(2+)</name>
        <dbReference type="ChEBI" id="CHEBI:18420"/>
    </cofactor>
    <text evidence="10">Binds 1 Mg(2+) ion per subunit.</text>
</comment>
<dbReference type="GO" id="GO:0000166">
    <property type="term" value="F:nucleotide binding"/>
    <property type="evidence" value="ECO:0007669"/>
    <property type="project" value="UniProtKB-KW"/>
</dbReference>
<keyword evidence="7 10" id="KW-0546">Nucleotide metabolism</keyword>
<dbReference type="PANTHER" id="PTHR11067">
    <property type="entry name" value="INOSINE TRIPHOSPHATE PYROPHOSPHATASE/HAM1 PROTEIN"/>
    <property type="match status" value="1"/>
</dbReference>
<dbReference type="SUPFAM" id="SSF52972">
    <property type="entry name" value="ITPase-like"/>
    <property type="match status" value="1"/>
</dbReference>
<dbReference type="OrthoDB" id="9807456at2"/>
<dbReference type="GO" id="GO:0035870">
    <property type="term" value="F:dITP diphosphatase activity"/>
    <property type="evidence" value="ECO:0007669"/>
    <property type="project" value="UniProtKB-UniRule"/>
</dbReference>
<keyword evidence="3 10" id="KW-0479">Metal-binding</keyword>
<comment type="catalytic activity">
    <reaction evidence="9 10">
        <text>XTP + H2O = XMP + diphosphate + H(+)</text>
        <dbReference type="Rhea" id="RHEA:28610"/>
        <dbReference type="ChEBI" id="CHEBI:15377"/>
        <dbReference type="ChEBI" id="CHEBI:15378"/>
        <dbReference type="ChEBI" id="CHEBI:33019"/>
        <dbReference type="ChEBI" id="CHEBI:57464"/>
        <dbReference type="ChEBI" id="CHEBI:61314"/>
        <dbReference type="EC" id="3.6.1.66"/>
    </reaction>
</comment>
<keyword evidence="5 10" id="KW-0378">Hydrolase</keyword>
<keyword evidence="4 10" id="KW-0547">Nucleotide-binding</keyword>
<proteinExistence type="inferred from homology"/>
<evidence type="ECO:0000313" key="13">
    <source>
        <dbReference type="Proteomes" id="UP000199046"/>
    </source>
</evidence>
<dbReference type="GO" id="GO:0046872">
    <property type="term" value="F:metal ion binding"/>
    <property type="evidence" value="ECO:0007669"/>
    <property type="project" value="UniProtKB-KW"/>
</dbReference>
<evidence type="ECO:0000256" key="3">
    <source>
        <dbReference type="ARBA" id="ARBA00022723"/>
    </source>
</evidence>
<keyword evidence="6 10" id="KW-0460">Magnesium</keyword>
<keyword evidence="13" id="KW-1185">Reference proteome</keyword>
<reference evidence="13" key="1">
    <citation type="submission" date="2016-10" db="EMBL/GenBank/DDBJ databases">
        <authorList>
            <person name="Varghese N."/>
            <person name="Submissions S."/>
        </authorList>
    </citation>
    <scope>NUCLEOTIDE SEQUENCE [LARGE SCALE GENOMIC DNA]</scope>
    <source>
        <strain evidence="13">DSM 23439</strain>
    </source>
</reference>
<evidence type="ECO:0000256" key="5">
    <source>
        <dbReference type="ARBA" id="ARBA00022801"/>
    </source>
</evidence>
<comment type="function">
    <text evidence="10">Pyrophosphatase that catalyzes the hydrolysis of nucleoside triphosphates to their monophosphate derivatives, with a high preference for the non-canonical purine nucleotides XTP (xanthosine triphosphate), dITP (deoxyinosine triphosphate) and ITP. Seems to function as a house-cleaning enzyme that removes non-canonical purine nucleotides from the nucleotide pool, thus preventing their incorporation into DNA/RNA and avoiding chromosomal lesions.</text>
</comment>
<dbReference type="PANTHER" id="PTHR11067:SF9">
    <property type="entry name" value="INOSINE TRIPHOSPHATE PYROPHOSPHATASE"/>
    <property type="match status" value="1"/>
</dbReference>
<dbReference type="RefSeq" id="WP_090133022.1">
    <property type="nucleotide sequence ID" value="NZ_FOLY01000003.1"/>
</dbReference>
<comment type="catalytic activity">
    <reaction evidence="10">
        <text>ITP + H2O = IMP + diphosphate + H(+)</text>
        <dbReference type="Rhea" id="RHEA:29399"/>
        <dbReference type="ChEBI" id="CHEBI:15377"/>
        <dbReference type="ChEBI" id="CHEBI:15378"/>
        <dbReference type="ChEBI" id="CHEBI:33019"/>
        <dbReference type="ChEBI" id="CHEBI:58053"/>
        <dbReference type="ChEBI" id="CHEBI:61402"/>
        <dbReference type="EC" id="3.6.1.66"/>
    </reaction>
</comment>
<comment type="subunit">
    <text evidence="2 10">Homodimer.</text>
</comment>
<feature type="binding site" evidence="10">
    <location>
        <position position="43"/>
    </location>
    <ligand>
        <name>Mg(2+)</name>
        <dbReference type="ChEBI" id="CHEBI:18420"/>
    </ligand>
</feature>
<dbReference type="EC" id="3.6.1.66" evidence="10"/>
<evidence type="ECO:0000256" key="10">
    <source>
        <dbReference type="HAMAP-Rule" id="MF_01405"/>
    </source>
</evidence>
<feature type="binding site" evidence="10">
    <location>
        <begin position="162"/>
        <end position="165"/>
    </location>
    <ligand>
        <name>substrate</name>
    </ligand>
</feature>
<accession>A0A1I1K0C3</accession>
<dbReference type="NCBIfam" id="TIGR00042">
    <property type="entry name" value="RdgB/HAM1 family non-canonical purine NTP pyrophosphatase"/>
    <property type="match status" value="1"/>
</dbReference>
<sequence>MSATRSLVVASNNAGKLREFRELLEPLAWEVTSQAEHGISAVEETGLTFVENALLKARAACLGSGLPALADDSGLAVTALGGAPGIYSARYSGAQGDDRISNDRANNDKLLKALADVPEGQRGAHYHCVLVYMRHAEDPVPIIVQGSWPGEILSLPRGEGGFGYDPLFWVPEQGLSVAELSSELKNRISHRGRALAALLEQLER</sequence>
<name>A0A1I1K0C3_9GAMM</name>
<evidence type="ECO:0000256" key="6">
    <source>
        <dbReference type="ARBA" id="ARBA00022842"/>
    </source>
</evidence>
<dbReference type="InterPro" id="IPR002637">
    <property type="entry name" value="RdgB/HAM1"/>
</dbReference>
<protein>
    <recommendedName>
        <fullName evidence="10">dITP/XTP pyrophosphatase</fullName>
        <ecNumber evidence="10">3.6.1.66</ecNumber>
    </recommendedName>
    <alternativeName>
        <fullName evidence="10">Non-canonical purine NTP pyrophosphatase</fullName>
    </alternativeName>
    <alternativeName>
        <fullName evidence="10">Non-standard purine NTP pyrophosphatase</fullName>
    </alternativeName>
    <alternativeName>
        <fullName evidence="10">Nucleoside-triphosphate diphosphatase</fullName>
    </alternativeName>
    <alternativeName>
        <fullName evidence="10">Nucleoside-triphosphate pyrophosphatase</fullName>
        <shortName evidence="10">NTPase</shortName>
    </alternativeName>
</protein>
<feature type="binding site" evidence="10">
    <location>
        <position position="73"/>
    </location>
    <ligand>
        <name>substrate</name>
    </ligand>
</feature>
<evidence type="ECO:0000256" key="11">
    <source>
        <dbReference type="RuleBase" id="RU003781"/>
    </source>
</evidence>
<feature type="binding site" evidence="10">
    <location>
        <begin position="190"/>
        <end position="191"/>
    </location>
    <ligand>
        <name>substrate</name>
    </ligand>
</feature>
<dbReference type="AlphaFoldDB" id="A0A1I1K0C3"/>
<gene>
    <name evidence="12" type="ORF">SAMN05421848_1775</name>
</gene>
<dbReference type="GO" id="GO:0036222">
    <property type="term" value="F:XTP diphosphatase activity"/>
    <property type="evidence" value="ECO:0007669"/>
    <property type="project" value="UniProtKB-UniRule"/>
</dbReference>
<feature type="binding site" evidence="10">
    <location>
        <position position="72"/>
    </location>
    <ligand>
        <name>Mg(2+)</name>
        <dbReference type="ChEBI" id="CHEBI:18420"/>
    </ligand>
</feature>
<dbReference type="InterPro" id="IPR029001">
    <property type="entry name" value="ITPase-like_fam"/>
</dbReference>
<dbReference type="HAMAP" id="MF_01405">
    <property type="entry name" value="Non_canon_purine_NTPase"/>
    <property type="match status" value="1"/>
</dbReference>
<dbReference type="GO" id="GO:0036220">
    <property type="term" value="F:ITP diphosphatase activity"/>
    <property type="evidence" value="ECO:0007669"/>
    <property type="project" value="UniProtKB-UniRule"/>
</dbReference>
<dbReference type="Proteomes" id="UP000199046">
    <property type="component" value="Unassembled WGS sequence"/>
</dbReference>
<feature type="binding site" evidence="10">
    <location>
        <position position="185"/>
    </location>
    <ligand>
        <name>substrate</name>
    </ligand>
</feature>
<dbReference type="FunFam" id="3.90.950.10:FF:000001">
    <property type="entry name" value="dITP/XTP pyrophosphatase"/>
    <property type="match status" value="1"/>
</dbReference>
<dbReference type="GO" id="GO:0009146">
    <property type="term" value="P:purine nucleoside triphosphate catabolic process"/>
    <property type="evidence" value="ECO:0007669"/>
    <property type="project" value="UniProtKB-UniRule"/>
</dbReference>
<dbReference type="CDD" id="cd00515">
    <property type="entry name" value="HAM1"/>
    <property type="match status" value="1"/>
</dbReference>
<evidence type="ECO:0000256" key="9">
    <source>
        <dbReference type="ARBA" id="ARBA00052017"/>
    </source>
</evidence>
<dbReference type="EMBL" id="FOLY01000003">
    <property type="protein sequence ID" value="SFC52198.1"/>
    <property type="molecule type" value="Genomic_DNA"/>
</dbReference>
<evidence type="ECO:0000256" key="1">
    <source>
        <dbReference type="ARBA" id="ARBA00008023"/>
    </source>
</evidence>
<evidence type="ECO:0000256" key="4">
    <source>
        <dbReference type="ARBA" id="ARBA00022741"/>
    </source>
</evidence>
<evidence type="ECO:0000313" key="12">
    <source>
        <dbReference type="EMBL" id="SFC52198.1"/>
    </source>
</evidence>
<comment type="catalytic activity">
    <reaction evidence="8 10">
        <text>dITP + H2O = dIMP + diphosphate + H(+)</text>
        <dbReference type="Rhea" id="RHEA:28342"/>
        <dbReference type="ChEBI" id="CHEBI:15377"/>
        <dbReference type="ChEBI" id="CHEBI:15378"/>
        <dbReference type="ChEBI" id="CHEBI:33019"/>
        <dbReference type="ChEBI" id="CHEBI:61194"/>
        <dbReference type="ChEBI" id="CHEBI:61382"/>
        <dbReference type="EC" id="3.6.1.66"/>
    </reaction>
</comment>
<evidence type="ECO:0000256" key="2">
    <source>
        <dbReference type="ARBA" id="ARBA00011738"/>
    </source>
</evidence>
<dbReference type="InterPro" id="IPR020922">
    <property type="entry name" value="dITP/XTP_pyrophosphatase"/>
</dbReference>
<dbReference type="STRING" id="402385.SAMN05421848_1775"/>
<dbReference type="GO" id="GO:0009117">
    <property type="term" value="P:nucleotide metabolic process"/>
    <property type="evidence" value="ECO:0007669"/>
    <property type="project" value="UniProtKB-KW"/>
</dbReference>
<dbReference type="GO" id="GO:0005829">
    <property type="term" value="C:cytosol"/>
    <property type="evidence" value="ECO:0007669"/>
    <property type="project" value="TreeGrafter"/>
</dbReference>
<evidence type="ECO:0000256" key="8">
    <source>
        <dbReference type="ARBA" id="ARBA00051875"/>
    </source>
</evidence>
<organism evidence="12 13">
    <name type="scientific">Kushneria avicenniae</name>
    <dbReference type="NCBI Taxonomy" id="402385"/>
    <lineage>
        <taxon>Bacteria</taxon>
        <taxon>Pseudomonadati</taxon>
        <taxon>Pseudomonadota</taxon>
        <taxon>Gammaproteobacteria</taxon>
        <taxon>Oceanospirillales</taxon>
        <taxon>Halomonadaceae</taxon>
        <taxon>Kushneria</taxon>
    </lineage>
</organism>